<dbReference type="Pfam" id="PF11744">
    <property type="entry name" value="ALMT"/>
    <property type="match status" value="1"/>
</dbReference>
<keyword evidence="3" id="KW-0813">Transport</keyword>
<keyword evidence="7 9" id="KW-0472">Membrane</keyword>
<accession>A0ABP0YM73</accession>
<keyword evidence="5 9" id="KW-1133">Transmembrane helix</keyword>
<protein>
    <recommendedName>
        <fullName evidence="12">Aluminum-activated malate transporter 8-like</fullName>
    </recommendedName>
</protein>
<evidence type="ECO:0000256" key="1">
    <source>
        <dbReference type="ARBA" id="ARBA00004141"/>
    </source>
</evidence>
<keyword evidence="11" id="KW-1185">Reference proteome</keyword>
<evidence type="ECO:0000256" key="8">
    <source>
        <dbReference type="ARBA" id="ARBA00023303"/>
    </source>
</evidence>
<feature type="transmembrane region" description="Helical" evidence="9">
    <location>
        <begin position="93"/>
        <end position="113"/>
    </location>
</feature>
<comment type="subcellular location">
    <subcellularLocation>
        <location evidence="1">Membrane</location>
        <topology evidence="1">Multi-pass membrane protein</topology>
    </subcellularLocation>
</comment>
<feature type="transmembrane region" description="Helical" evidence="9">
    <location>
        <begin position="145"/>
        <end position="165"/>
    </location>
</feature>
<dbReference type="PANTHER" id="PTHR31086">
    <property type="entry name" value="ALUMINUM-ACTIVATED MALATE TRANSPORTER 10"/>
    <property type="match status" value="1"/>
</dbReference>
<keyword evidence="6" id="KW-0406">Ion transport</keyword>
<reference evidence="10 11" key="1">
    <citation type="submission" date="2024-03" db="EMBL/GenBank/DDBJ databases">
        <authorList>
            <person name="Gkanogiannis A."/>
            <person name="Becerra Lopez-Lavalle L."/>
        </authorList>
    </citation>
    <scope>NUCLEOTIDE SEQUENCE [LARGE SCALE GENOMIC DNA]</scope>
</reference>
<evidence type="ECO:0000256" key="5">
    <source>
        <dbReference type="ARBA" id="ARBA00022989"/>
    </source>
</evidence>
<gene>
    <name evidence="10" type="ORF">CITCOLO1_LOCUS12257</name>
</gene>
<evidence type="ECO:0000256" key="7">
    <source>
        <dbReference type="ARBA" id="ARBA00023136"/>
    </source>
</evidence>
<keyword evidence="4 9" id="KW-0812">Transmembrane</keyword>
<comment type="similarity">
    <text evidence="2">Belongs to the aromatic acid exporter (TC 2.A.85) family.</text>
</comment>
<feature type="transmembrane region" description="Helical" evidence="9">
    <location>
        <begin position="61"/>
        <end position="81"/>
    </location>
</feature>
<feature type="transmembrane region" description="Helical" evidence="9">
    <location>
        <begin position="36"/>
        <end position="55"/>
    </location>
</feature>
<evidence type="ECO:0000256" key="4">
    <source>
        <dbReference type="ARBA" id="ARBA00022692"/>
    </source>
</evidence>
<evidence type="ECO:0000256" key="3">
    <source>
        <dbReference type="ARBA" id="ARBA00022448"/>
    </source>
</evidence>
<evidence type="ECO:0000313" key="11">
    <source>
        <dbReference type="Proteomes" id="UP001642487"/>
    </source>
</evidence>
<dbReference type="EMBL" id="OZ021738">
    <property type="protein sequence ID" value="CAK9320213.1"/>
    <property type="molecule type" value="Genomic_DNA"/>
</dbReference>
<dbReference type="InterPro" id="IPR020966">
    <property type="entry name" value="ALMT"/>
</dbReference>
<evidence type="ECO:0000256" key="2">
    <source>
        <dbReference type="ARBA" id="ARBA00007079"/>
    </source>
</evidence>
<evidence type="ECO:0000256" key="9">
    <source>
        <dbReference type="SAM" id="Phobius"/>
    </source>
</evidence>
<feature type="transmembrane region" description="Helical" evidence="9">
    <location>
        <begin position="177"/>
        <end position="199"/>
    </location>
</feature>
<keyword evidence="8" id="KW-0407">Ion channel</keyword>
<dbReference type="Proteomes" id="UP001642487">
    <property type="component" value="Chromosome 4"/>
</dbReference>
<evidence type="ECO:0000313" key="10">
    <source>
        <dbReference type="EMBL" id="CAK9320213.1"/>
    </source>
</evidence>
<feature type="transmembrane region" description="Helical" evidence="9">
    <location>
        <begin position="119"/>
        <end position="138"/>
    </location>
</feature>
<organism evidence="10 11">
    <name type="scientific">Citrullus colocynthis</name>
    <name type="common">colocynth</name>
    <dbReference type="NCBI Taxonomy" id="252529"/>
    <lineage>
        <taxon>Eukaryota</taxon>
        <taxon>Viridiplantae</taxon>
        <taxon>Streptophyta</taxon>
        <taxon>Embryophyta</taxon>
        <taxon>Tracheophyta</taxon>
        <taxon>Spermatophyta</taxon>
        <taxon>Magnoliopsida</taxon>
        <taxon>eudicotyledons</taxon>
        <taxon>Gunneridae</taxon>
        <taxon>Pentapetalae</taxon>
        <taxon>rosids</taxon>
        <taxon>fabids</taxon>
        <taxon>Cucurbitales</taxon>
        <taxon>Cucurbitaceae</taxon>
        <taxon>Benincaseae</taxon>
        <taxon>Citrullus</taxon>
    </lineage>
</organism>
<proteinExistence type="inferred from homology"/>
<name>A0ABP0YM73_9ROSI</name>
<evidence type="ECO:0000256" key="6">
    <source>
        <dbReference type="ARBA" id="ARBA00023065"/>
    </source>
</evidence>
<evidence type="ECO:0008006" key="12">
    <source>
        <dbReference type="Google" id="ProtNLM"/>
    </source>
</evidence>
<sequence>MGSDEQKVGIMGSCKNKLISVMERTKKLGRDDPRRIIHSLKVGLALTFVSLLYYWRPLYDGFGIAAIWAVLTVVVIFEFTVGATLSKGLNRGFGTLLAGALGVGAQHFANLFGQTGEPIVLGIFVFLLAAASTFSRFFPRIKARYDYGVLIFILTFCLVSVSGYRVEKIVELAHQRLSTILIGGATCIFISLFICPVWAGETLHNTIASNIEKLANYLEGFGGEYFQYEDEENDIVEDSKHNKLSSLQAYKTVLTSQSSEESLANFASWEPKHGKFSFRHPWKQYLKIGSLTRQCAYQIESLNGYVNPTDIQVTIQFRRRIEESCKAISSESGKALRILASSIKTMSINPSSSSKTHIENAKTAIDDLKNTLKSGYLESSDLLGIIPDATVCCILIDIVKSVEKISEAIDDLSRLASFKSVEAKVSPEKSSQLLHRGIVNPLAIDELDHSKSVEATVSPEKSSQLLHRGIVNPVFDSECGDHVVIMVDDNKEVDEIGKSEANLEVKPTSKEEIIVCK</sequence>